<organism evidence="2 3">
    <name type="scientific">Miscanthus lutarioriparius</name>
    <dbReference type="NCBI Taxonomy" id="422564"/>
    <lineage>
        <taxon>Eukaryota</taxon>
        <taxon>Viridiplantae</taxon>
        <taxon>Streptophyta</taxon>
        <taxon>Embryophyta</taxon>
        <taxon>Tracheophyta</taxon>
        <taxon>Spermatophyta</taxon>
        <taxon>Magnoliopsida</taxon>
        <taxon>Liliopsida</taxon>
        <taxon>Poales</taxon>
        <taxon>Poaceae</taxon>
        <taxon>PACMAD clade</taxon>
        <taxon>Panicoideae</taxon>
        <taxon>Andropogonodae</taxon>
        <taxon>Andropogoneae</taxon>
        <taxon>Saccharinae</taxon>
        <taxon>Miscanthus</taxon>
    </lineage>
</organism>
<proteinExistence type="predicted"/>
<accession>A0A811PPT8</accession>
<feature type="compositionally biased region" description="Basic residues" evidence="1">
    <location>
        <begin position="210"/>
        <end position="224"/>
    </location>
</feature>
<dbReference type="Proteomes" id="UP000604825">
    <property type="component" value="Unassembled WGS sequence"/>
</dbReference>
<keyword evidence="3" id="KW-1185">Reference proteome</keyword>
<comment type="caution">
    <text evidence="2">The sequence shown here is derived from an EMBL/GenBank/DDBJ whole genome shotgun (WGS) entry which is preliminary data.</text>
</comment>
<feature type="region of interest" description="Disordered" evidence="1">
    <location>
        <begin position="260"/>
        <end position="283"/>
    </location>
</feature>
<sequence>MGDKKLFLFVDVEDKPTEVFCSSVTEAATSNVGHDNVTGPIDSSKEASVSHAIDWDSLEIIPLGQDQIIGAALPVMDEDAMYEFVGLRAEDERAEQARMAAEINLDDVDLQDAELLVDDRIPVYHFRLAYGGVIKPLPDKSQWASVDPGFNVLPPLDKREVERQRKLRMPRCTENKGSKPRGKGMWQVQCKNCLGHGHRTTSPKCPLNGTKKRKSRTKKGKAGRHAGSTKGDAAPSPSIRQKVHVQMQLTMVEFGGTNQITASPRAVTRSQTGEGASNTIATPRKRLGLKKKLTPKKRKKIYV</sequence>
<evidence type="ECO:0000313" key="2">
    <source>
        <dbReference type="EMBL" id="CAD6245871.1"/>
    </source>
</evidence>
<reference evidence="2" key="1">
    <citation type="submission" date="2020-10" db="EMBL/GenBank/DDBJ databases">
        <authorList>
            <person name="Han B."/>
            <person name="Lu T."/>
            <person name="Zhao Q."/>
            <person name="Huang X."/>
            <person name="Zhao Y."/>
        </authorList>
    </citation>
    <scope>NUCLEOTIDE SEQUENCE</scope>
</reference>
<dbReference type="EMBL" id="CAJGYO010000007">
    <property type="protein sequence ID" value="CAD6245871.1"/>
    <property type="molecule type" value="Genomic_DNA"/>
</dbReference>
<feature type="compositionally biased region" description="Polar residues" evidence="1">
    <location>
        <begin position="260"/>
        <end position="281"/>
    </location>
</feature>
<evidence type="ECO:0000256" key="1">
    <source>
        <dbReference type="SAM" id="MobiDB-lite"/>
    </source>
</evidence>
<gene>
    <name evidence="2" type="ORF">NCGR_LOCUS30156</name>
</gene>
<dbReference type="AlphaFoldDB" id="A0A811PPT8"/>
<protein>
    <submittedName>
        <fullName evidence="2">Uncharacterized protein</fullName>
    </submittedName>
</protein>
<name>A0A811PPT8_9POAL</name>
<feature type="region of interest" description="Disordered" evidence="1">
    <location>
        <begin position="195"/>
        <end position="239"/>
    </location>
</feature>
<evidence type="ECO:0000313" key="3">
    <source>
        <dbReference type="Proteomes" id="UP000604825"/>
    </source>
</evidence>